<dbReference type="Proteomes" id="UP000250790">
    <property type="component" value="Unassembled WGS sequence"/>
</dbReference>
<dbReference type="SMART" id="SM00895">
    <property type="entry name" value="FCD"/>
    <property type="match status" value="1"/>
</dbReference>
<keyword evidence="1" id="KW-0805">Transcription regulation</keyword>
<dbReference type="PANTHER" id="PTHR43537:SF5">
    <property type="entry name" value="UXU OPERON TRANSCRIPTIONAL REGULATOR"/>
    <property type="match status" value="1"/>
</dbReference>
<dbReference type="InterPro" id="IPR011711">
    <property type="entry name" value="GntR_C"/>
</dbReference>
<evidence type="ECO:0000259" key="4">
    <source>
        <dbReference type="PROSITE" id="PS50949"/>
    </source>
</evidence>
<dbReference type="SUPFAM" id="SSF46785">
    <property type="entry name" value="Winged helix' DNA-binding domain"/>
    <property type="match status" value="1"/>
</dbReference>
<organism evidence="5 6">
    <name type="scientific">Limnohabitans parvus II-B4</name>
    <dbReference type="NCBI Taxonomy" id="1293052"/>
    <lineage>
        <taxon>Bacteria</taxon>
        <taxon>Pseudomonadati</taxon>
        <taxon>Pseudomonadota</taxon>
        <taxon>Betaproteobacteria</taxon>
        <taxon>Burkholderiales</taxon>
        <taxon>Comamonadaceae</taxon>
        <taxon>Limnohabitans</taxon>
    </lineage>
</organism>
<dbReference type="OrthoDB" id="5296437at2"/>
<dbReference type="Gene3D" id="1.10.10.10">
    <property type="entry name" value="Winged helix-like DNA-binding domain superfamily/Winged helix DNA-binding domain"/>
    <property type="match status" value="1"/>
</dbReference>
<dbReference type="CDD" id="cd07377">
    <property type="entry name" value="WHTH_GntR"/>
    <property type="match status" value="1"/>
</dbReference>
<gene>
    <name evidence="5" type="ORF">B9Z37_07695</name>
</gene>
<dbReference type="InterPro" id="IPR008920">
    <property type="entry name" value="TF_FadR/GntR_C"/>
</dbReference>
<evidence type="ECO:0000313" key="6">
    <source>
        <dbReference type="Proteomes" id="UP000250790"/>
    </source>
</evidence>
<dbReference type="EMBL" id="NESN01000002">
    <property type="protein sequence ID" value="PUE54410.1"/>
    <property type="molecule type" value="Genomic_DNA"/>
</dbReference>
<evidence type="ECO:0000256" key="1">
    <source>
        <dbReference type="ARBA" id="ARBA00023015"/>
    </source>
</evidence>
<comment type="caution">
    <text evidence="5">The sequence shown here is derived from an EMBL/GenBank/DDBJ whole genome shotgun (WGS) entry which is preliminary data.</text>
</comment>
<evidence type="ECO:0000256" key="2">
    <source>
        <dbReference type="ARBA" id="ARBA00023125"/>
    </source>
</evidence>
<dbReference type="Pfam" id="PF07729">
    <property type="entry name" value="FCD"/>
    <property type="match status" value="1"/>
</dbReference>
<reference evidence="5 6" key="1">
    <citation type="submission" date="2017-04" db="EMBL/GenBank/DDBJ databases">
        <title>Unexpected and diverse lifestyles within the genus Limnohabitans.</title>
        <authorList>
            <person name="Kasalicky V."/>
            <person name="Mehrshad M."/>
            <person name="Andrei S.-A."/>
            <person name="Salcher M."/>
            <person name="Kratochvilova H."/>
            <person name="Simek K."/>
            <person name="Ghai R."/>
        </authorList>
    </citation>
    <scope>NUCLEOTIDE SEQUENCE [LARGE SCALE GENOMIC DNA]</scope>
    <source>
        <strain evidence="5 6">II-B4</strain>
    </source>
</reference>
<protein>
    <submittedName>
        <fullName evidence="5">GntR family transcriptional regulator</fullName>
    </submittedName>
</protein>
<evidence type="ECO:0000256" key="3">
    <source>
        <dbReference type="ARBA" id="ARBA00023163"/>
    </source>
</evidence>
<dbReference type="InterPro" id="IPR036388">
    <property type="entry name" value="WH-like_DNA-bd_sf"/>
</dbReference>
<dbReference type="GO" id="GO:0003677">
    <property type="term" value="F:DNA binding"/>
    <property type="evidence" value="ECO:0007669"/>
    <property type="project" value="UniProtKB-KW"/>
</dbReference>
<sequence length="248" mass="28529">MTPPERESAPHSALARLEPVKHERFAERVYESLFHAILTGKLAPTTRLPSEQQLATFFQVSRPVVRQALDRLRSDQLIESVRGSGTFVRPDWPQVSARPPQEPDISHWLHGQELRLVLEPECAYWAALRRSQADLQSMADALAGFEQAAAKGDVAHHFDFQFHEAIARASANPRMLQVIETLQYDVSHAVNMTRHLVRLKPWQRTRDVLDEHRDIYRSIEQQDAESARRAMRSHIEKARIRMLEPSPN</sequence>
<accession>A0A315E8Y3</accession>
<keyword evidence="2" id="KW-0238">DNA-binding</keyword>
<proteinExistence type="predicted"/>
<dbReference type="PROSITE" id="PS50949">
    <property type="entry name" value="HTH_GNTR"/>
    <property type="match status" value="1"/>
</dbReference>
<dbReference type="RefSeq" id="WP_108312369.1">
    <property type="nucleotide sequence ID" value="NZ_NESN01000002.1"/>
</dbReference>
<dbReference type="GO" id="GO:0003700">
    <property type="term" value="F:DNA-binding transcription factor activity"/>
    <property type="evidence" value="ECO:0007669"/>
    <property type="project" value="InterPro"/>
</dbReference>
<dbReference type="PANTHER" id="PTHR43537">
    <property type="entry name" value="TRANSCRIPTIONAL REGULATOR, GNTR FAMILY"/>
    <property type="match status" value="1"/>
</dbReference>
<dbReference type="Pfam" id="PF00392">
    <property type="entry name" value="GntR"/>
    <property type="match status" value="1"/>
</dbReference>
<dbReference type="InterPro" id="IPR036390">
    <property type="entry name" value="WH_DNA-bd_sf"/>
</dbReference>
<name>A0A315E8Y3_9BURK</name>
<dbReference type="SUPFAM" id="SSF48008">
    <property type="entry name" value="GntR ligand-binding domain-like"/>
    <property type="match status" value="1"/>
</dbReference>
<feature type="domain" description="HTH gntR-type" evidence="4">
    <location>
        <begin position="23"/>
        <end position="91"/>
    </location>
</feature>
<dbReference type="PRINTS" id="PR00035">
    <property type="entry name" value="HTHGNTR"/>
</dbReference>
<dbReference type="SMART" id="SM00345">
    <property type="entry name" value="HTH_GNTR"/>
    <property type="match status" value="1"/>
</dbReference>
<keyword evidence="6" id="KW-1185">Reference proteome</keyword>
<evidence type="ECO:0000313" key="5">
    <source>
        <dbReference type="EMBL" id="PUE54410.1"/>
    </source>
</evidence>
<dbReference type="InterPro" id="IPR000524">
    <property type="entry name" value="Tscrpt_reg_HTH_GntR"/>
</dbReference>
<keyword evidence="3" id="KW-0804">Transcription</keyword>
<dbReference type="Gene3D" id="1.20.120.530">
    <property type="entry name" value="GntR ligand-binding domain-like"/>
    <property type="match status" value="1"/>
</dbReference>
<dbReference type="AlphaFoldDB" id="A0A315E8Y3"/>